<organism evidence="4 8">
    <name type="scientific">Rotaria magnacalcarata</name>
    <dbReference type="NCBI Taxonomy" id="392030"/>
    <lineage>
        <taxon>Eukaryota</taxon>
        <taxon>Metazoa</taxon>
        <taxon>Spiralia</taxon>
        <taxon>Gnathifera</taxon>
        <taxon>Rotifera</taxon>
        <taxon>Eurotatoria</taxon>
        <taxon>Bdelloidea</taxon>
        <taxon>Philodinida</taxon>
        <taxon>Philodinidae</taxon>
        <taxon>Rotaria</taxon>
    </lineage>
</organism>
<keyword evidence="1" id="KW-0812">Transmembrane</keyword>
<evidence type="ECO:0000313" key="4">
    <source>
        <dbReference type="EMBL" id="CAF1683936.1"/>
    </source>
</evidence>
<feature type="transmembrane region" description="Helical" evidence="1">
    <location>
        <begin position="83"/>
        <end position="107"/>
    </location>
</feature>
<comment type="caution">
    <text evidence="4">The sequence shown here is derived from an EMBL/GenBank/DDBJ whole genome shotgun (WGS) entry which is preliminary data.</text>
</comment>
<dbReference type="Proteomes" id="UP000663824">
    <property type="component" value="Unassembled WGS sequence"/>
</dbReference>
<protein>
    <recommendedName>
        <fullName evidence="2">CAAX prenyl protease 2/Lysostaphin resistance protein A-like domain-containing protein</fullName>
    </recommendedName>
</protein>
<feature type="domain" description="CAAX prenyl protease 2/Lysostaphin resistance protein A-like" evidence="2">
    <location>
        <begin position="129"/>
        <end position="230"/>
    </location>
</feature>
<dbReference type="PANTHER" id="PTHR35797:SF1">
    <property type="entry name" value="PROTEASE"/>
    <property type="match status" value="1"/>
</dbReference>
<keyword evidence="1" id="KW-0472">Membrane</keyword>
<dbReference type="Proteomes" id="UP000663834">
    <property type="component" value="Unassembled WGS sequence"/>
</dbReference>
<feature type="transmembrane region" description="Helical" evidence="1">
    <location>
        <begin position="259"/>
        <end position="277"/>
    </location>
</feature>
<evidence type="ECO:0000313" key="3">
    <source>
        <dbReference type="EMBL" id="CAF1334459.1"/>
    </source>
</evidence>
<dbReference type="EMBL" id="CAJOBI010000570">
    <property type="protein sequence ID" value="CAF3831930.1"/>
    <property type="molecule type" value="Genomic_DNA"/>
</dbReference>
<dbReference type="GO" id="GO:0080120">
    <property type="term" value="P:CAAX-box protein maturation"/>
    <property type="evidence" value="ECO:0007669"/>
    <property type="project" value="UniProtKB-ARBA"/>
</dbReference>
<feature type="transmembrane region" description="Helical" evidence="1">
    <location>
        <begin position="151"/>
        <end position="171"/>
    </location>
</feature>
<reference evidence="4" key="1">
    <citation type="submission" date="2021-02" db="EMBL/GenBank/DDBJ databases">
        <authorList>
            <person name="Nowell W R."/>
        </authorList>
    </citation>
    <scope>NUCLEOTIDE SEQUENCE</scope>
</reference>
<dbReference type="Pfam" id="PF02517">
    <property type="entry name" value="Rce1-like"/>
    <property type="match status" value="1"/>
</dbReference>
<proteinExistence type="predicted"/>
<dbReference type="EMBL" id="CAJNRE010000061">
    <property type="protein sequence ID" value="CAF1913088.1"/>
    <property type="molecule type" value="Genomic_DNA"/>
</dbReference>
<evidence type="ECO:0000256" key="1">
    <source>
        <dbReference type="SAM" id="Phobius"/>
    </source>
</evidence>
<feature type="transmembrane region" description="Helical" evidence="1">
    <location>
        <begin position="45"/>
        <end position="63"/>
    </location>
</feature>
<dbReference type="OrthoDB" id="9981470at2759"/>
<dbReference type="InterPro" id="IPR042150">
    <property type="entry name" value="MmRce1-like"/>
</dbReference>
<dbReference type="EMBL" id="CAJOBJ010000475">
    <property type="protein sequence ID" value="CAF3825082.1"/>
    <property type="molecule type" value="Genomic_DNA"/>
</dbReference>
<gene>
    <name evidence="3" type="ORF">CJN711_LOCUS18599</name>
    <name evidence="6" type="ORF">GIL414_LOCUS2455</name>
    <name evidence="4" type="ORF">KQP761_LOCUS37741</name>
    <name evidence="5" type="ORF">MBJ925_LOCUS929</name>
    <name evidence="7" type="ORF">SMN809_LOCUS2918</name>
</gene>
<evidence type="ECO:0000259" key="2">
    <source>
        <dbReference type="Pfam" id="PF02517"/>
    </source>
</evidence>
<evidence type="ECO:0000313" key="7">
    <source>
        <dbReference type="EMBL" id="CAF3831930.1"/>
    </source>
</evidence>
<dbReference type="GO" id="GO:0004175">
    <property type="term" value="F:endopeptidase activity"/>
    <property type="evidence" value="ECO:0007669"/>
    <property type="project" value="UniProtKB-ARBA"/>
</dbReference>
<evidence type="ECO:0000313" key="5">
    <source>
        <dbReference type="EMBL" id="CAF1913088.1"/>
    </source>
</evidence>
<keyword evidence="1" id="KW-1133">Transmembrane helix</keyword>
<sequence length="278" mass="32167">MVLISTFDSLVFPPVSITDLYSHIVLTLFTTGLWVFVYRHRSFTFLALAMFFPSIFAITIHIYHGSLIRFISFLILNPQWSTLHWSIIGSLISILSIIICCLMNYMIGWGQFCSKQLTLLSVHQHNRNLIYGWLRALGEEIGWRSYLLPGLLIHFYPIVALNISGFVWGLYHVPVMILLCYHPQSKVQYPIRIITVQFLSCWVSAFFYGWIAIQCRFSMIPPATIHFIWNQINPLLLGSIYTNTPGWMNGEQWKINGEGFMGCIVYFILATIITIQLR</sequence>
<dbReference type="InterPro" id="IPR003675">
    <property type="entry name" value="Rce1/LyrA-like_dom"/>
</dbReference>
<dbReference type="Proteomes" id="UP000681720">
    <property type="component" value="Unassembled WGS sequence"/>
</dbReference>
<dbReference type="Proteomes" id="UP000676336">
    <property type="component" value="Unassembled WGS sequence"/>
</dbReference>
<feature type="transmembrane region" description="Helical" evidence="1">
    <location>
        <begin position="20"/>
        <end position="38"/>
    </location>
</feature>
<dbReference type="Proteomes" id="UP000663855">
    <property type="component" value="Unassembled WGS sequence"/>
</dbReference>
<name>A0A816HCA5_9BILA</name>
<evidence type="ECO:0000313" key="6">
    <source>
        <dbReference type="EMBL" id="CAF3825082.1"/>
    </source>
</evidence>
<dbReference type="EMBL" id="CAJNOW010021366">
    <property type="protein sequence ID" value="CAF1683936.1"/>
    <property type="molecule type" value="Genomic_DNA"/>
</dbReference>
<dbReference type="PANTHER" id="PTHR35797">
    <property type="entry name" value="PROTEASE-RELATED"/>
    <property type="match status" value="1"/>
</dbReference>
<evidence type="ECO:0000313" key="8">
    <source>
        <dbReference type="Proteomes" id="UP000663834"/>
    </source>
</evidence>
<accession>A0A816HCA5</accession>
<dbReference type="AlphaFoldDB" id="A0A816HCA5"/>
<feature type="transmembrane region" description="Helical" evidence="1">
    <location>
        <begin position="191"/>
        <end position="211"/>
    </location>
</feature>
<dbReference type="EMBL" id="CAJNOV010008698">
    <property type="protein sequence ID" value="CAF1334459.1"/>
    <property type="molecule type" value="Genomic_DNA"/>
</dbReference>